<dbReference type="PANTHER" id="PTHR39339:SF1">
    <property type="entry name" value="CHAD DOMAIN-CONTAINING PROTEIN"/>
    <property type="match status" value="1"/>
</dbReference>
<dbReference type="InterPro" id="IPR038186">
    <property type="entry name" value="CHAD_dom_sf"/>
</dbReference>
<dbReference type="Pfam" id="PF05235">
    <property type="entry name" value="CHAD"/>
    <property type="match status" value="1"/>
</dbReference>
<evidence type="ECO:0000313" key="2">
    <source>
        <dbReference type="EMBL" id="AKC88458.1"/>
    </source>
</evidence>
<dbReference type="PROSITE" id="PS51708">
    <property type="entry name" value="CHAD"/>
    <property type="match status" value="1"/>
</dbReference>
<accession>A0A0E3Z648</accession>
<reference evidence="2 3" key="1">
    <citation type="journal article" date="2015" name="Genome Announc.">
        <title>Complete Genome Sequence of Pseudoxanthomonas suwonensis Strain J1, a Cellulose-Degrading Bacterium Isolated from Leaf- and Wood-Enriched Soil.</title>
        <authorList>
            <person name="Hou L."/>
            <person name="Jiang J."/>
            <person name="Xu Z."/>
            <person name="Zhou Y."/>
            <person name="Leung F.C."/>
        </authorList>
    </citation>
    <scope>NUCLEOTIDE SEQUENCE [LARGE SCALE GENOMIC DNA]</scope>
    <source>
        <strain evidence="2 3">J1</strain>
    </source>
</reference>
<dbReference type="AlphaFoldDB" id="A0A0E3Z648"/>
<proteinExistence type="predicted"/>
<dbReference type="PATRIC" id="fig|314722.6.peg.3494"/>
<protein>
    <recommendedName>
        <fullName evidence="1">CHAD domain-containing protein</fullName>
    </recommendedName>
</protein>
<dbReference type="Gene3D" id="1.40.20.10">
    <property type="entry name" value="CHAD domain"/>
    <property type="match status" value="1"/>
</dbReference>
<dbReference type="SMART" id="SM00880">
    <property type="entry name" value="CHAD"/>
    <property type="match status" value="1"/>
</dbReference>
<gene>
    <name evidence="2" type="ORF">WQ53_16110</name>
</gene>
<sequence length="269" mass="30056">MSRPSTGERLGHLVRRECEVARQALAASGSVHGRVHEARKAIRRARSALALVEKRLDIGSADRTLQRVGDSLSSLRDAHATVETLARVDELDGGDRWAPAMATLRAHADQVAVVVQGGDPGFAWRQRAIARATAQLAGLPWKTVKPAHLREGLGRQSARVERSVARARKSPTPENIHRWRRRARRLRMQLEAVAKLEERRLQVDAQQPKKLRRLADELGWYQDIQALMQLVRRLPDVPERAALAARLDELLGQCQVEPVSVHKLPEPPA</sequence>
<evidence type="ECO:0000313" key="3">
    <source>
        <dbReference type="Proteomes" id="UP000033067"/>
    </source>
</evidence>
<organism evidence="2 3">
    <name type="scientific">Pseudoxanthomonas suwonensis</name>
    <dbReference type="NCBI Taxonomy" id="314722"/>
    <lineage>
        <taxon>Bacteria</taxon>
        <taxon>Pseudomonadati</taxon>
        <taxon>Pseudomonadota</taxon>
        <taxon>Gammaproteobacteria</taxon>
        <taxon>Lysobacterales</taxon>
        <taxon>Lysobacteraceae</taxon>
        <taxon>Pseudoxanthomonas</taxon>
    </lineage>
</organism>
<feature type="domain" description="CHAD" evidence="1">
    <location>
        <begin position="1"/>
        <end position="269"/>
    </location>
</feature>
<dbReference type="EMBL" id="CP011144">
    <property type="protein sequence ID" value="AKC88458.1"/>
    <property type="molecule type" value="Genomic_DNA"/>
</dbReference>
<name>A0A0E3Z648_9GAMM</name>
<dbReference type="InterPro" id="IPR007899">
    <property type="entry name" value="CHAD_dom"/>
</dbReference>
<keyword evidence="3" id="KW-1185">Reference proteome</keyword>
<dbReference type="Proteomes" id="UP000033067">
    <property type="component" value="Chromosome"/>
</dbReference>
<dbReference type="PANTHER" id="PTHR39339">
    <property type="entry name" value="SLR1444 PROTEIN"/>
    <property type="match status" value="1"/>
</dbReference>
<evidence type="ECO:0000259" key="1">
    <source>
        <dbReference type="PROSITE" id="PS51708"/>
    </source>
</evidence>
<dbReference type="KEGG" id="psuw:WQ53_16110"/>